<proteinExistence type="predicted"/>
<protein>
    <recommendedName>
        <fullName evidence="1">Type IV secretion system putative lipoprotein virB7</fullName>
    </recommendedName>
</protein>
<dbReference type="Pfam" id="PF14289">
    <property type="entry name" value="DUF4369"/>
    <property type="match status" value="1"/>
</dbReference>
<dbReference type="OrthoDB" id="1069091at2"/>
<keyword evidence="5" id="KW-1185">Reference proteome</keyword>
<evidence type="ECO:0000256" key="1">
    <source>
        <dbReference type="ARBA" id="ARBA00017922"/>
    </source>
</evidence>
<dbReference type="RefSeq" id="WP_111411391.1">
    <property type="nucleotide sequence ID" value="NZ_QKXH01000013.1"/>
</dbReference>
<sequence>MKKIILFLTATVLLTSCSKDKYTISGTATGFENGKTVILETQDEKGMGLIAVDTVKIENGKFEIKGKAVEPSFHTLQIEGTQGKIPFILENGDITIVVNKDTIQKSKVSGTYNNDEYVKFNEEITKVQKPLMDFQTANMQKMQMAQQTKDTATINGLMKEYTKIQTEIGATSKTKYVDYANTHPKSFISVLIIQGMSNDPAVDSKKIETMYNSLEESLKNSKPGKALKTKLAELKTPSVGATAMPQAPAAK</sequence>
<comment type="caution">
    <text evidence="4">The sequence shown here is derived from an EMBL/GenBank/DDBJ whole genome shotgun (WGS) entry which is preliminary data.</text>
</comment>
<organism evidence="4 5">
    <name type="scientific">Flavobacterium aquariorum</name>
    <dbReference type="NCBI Taxonomy" id="2217670"/>
    <lineage>
        <taxon>Bacteria</taxon>
        <taxon>Pseudomonadati</taxon>
        <taxon>Bacteroidota</taxon>
        <taxon>Flavobacteriia</taxon>
        <taxon>Flavobacteriales</taxon>
        <taxon>Flavobacteriaceae</taxon>
        <taxon>Flavobacterium</taxon>
    </lineage>
</organism>
<feature type="domain" description="DUF4369" evidence="3">
    <location>
        <begin position="22"/>
        <end position="117"/>
    </location>
</feature>
<dbReference type="PROSITE" id="PS51257">
    <property type="entry name" value="PROKAR_LIPOPROTEIN"/>
    <property type="match status" value="1"/>
</dbReference>
<evidence type="ECO:0000313" key="5">
    <source>
        <dbReference type="Proteomes" id="UP000249177"/>
    </source>
</evidence>
<keyword evidence="2" id="KW-0732">Signal</keyword>
<gene>
    <name evidence="4" type="ORF">DOS84_17490</name>
</gene>
<evidence type="ECO:0000313" key="4">
    <source>
        <dbReference type="EMBL" id="PZX92093.1"/>
    </source>
</evidence>
<reference evidence="4 5" key="1">
    <citation type="submission" date="2018-06" db="EMBL/GenBank/DDBJ databases">
        <title>Flavobacterium sp IMCC34762, genome.</title>
        <authorList>
            <person name="Joung Y."/>
            <person name="Cho J."/>
            <person name="Song J."/>
        </authorList>
    </citation>
    <scope>NUCLEOTIDE SEQUENCE [LARGE SCALE GENOMIC DNA]</scope>
    <source>
        <strain evidence="4 5">IMCC34762</strain>
    </source>
</reference>
<dbReference type="InterPro" id="IPR012640">
    <property type="entry name" value="Membr_lipoprot_lipid_attach_CS"/>
</dbReference>
<evidence type="ECO:0000256" key="2">
    <source>
        <dbReference type="ARBA" id="ARBA00022729"/>
    </source>
</evidence>
<dbReference type="AlphaFoldDB" id="A0A2W7TNQ5"/>
<evidence type="ECO:0000259" key="3">
    <source>
        <dbReference type="Pfam" id="PF14289"/>
    </source>
</evidence>
<dbReference type="Pfam" id="PF08139">
    <property type="entry name" value="LPAM_1"/>
    <property type="match status" value="1"/>
</dbReference>
<dbReference type="InterPro" id="IPR025380">
    <property type="entry name" value="DUF4369"/>
</dbReference>
<dbReference type="Proteomes" id="UP000249177">
    <property type="component" value="Unassembled WGS sequence"/>
</dbReference>
<accession>A0A2W7TNQ5</accession>
<name>A0A2W7TNQ5_9FLAO</name>
<dbReference type="EMBL" id="QKXH01000013">
    <property type="protein sequence ID" value="PZX92093.1"/>
    <property type="molecule type" value="Genomic_DNA"/>
</dbReference>